<name>A0A562K8M3_SPHWJ</name>
<organism evidence="2 3">
    <name type="scientific">Sphingobium wenxiniae (strain DSM 21828 / CGMCC 1.7748 / JZ-1)</name>
    <dbReference type="NCBI Taxonomy" id="595605"/>
    <lineage>
        <taxon>Bacteria</taxon>
        <taxon>Pseudomonadati</taxon>
        <taxon>Pseudomonadota</taxon>
        <taxon>Alphaproteobacteria</taxon>
        <taxon>Sphingomonadales</taxon>
        <taxon>Sphingomonadaceae</taxon>
        <taxon>Sphingobium</taxon>
    </lineage>
</organism>
<keyword evidence="1" id="KW-0175">Coiled coil</keyword>
<proteinExistence type="predicted"/>
<protein>
    <submittedName>
        <fullName evidence="2">Uncharacterized protein</fullName>
    </submittedName>
</protein>
<comment type="caution">
    <text evidence="2">The sequence shown here is derived from an EMBL/GenBank/DDBJ whole genome shotgun (WGS) entry which is preliminary data.</text>
</comment>
<feature type="coiled-coil region" evidence="1">
    <location>
        <begin position="4"/>
        <end position="38"/>
    </location>
</feature>
<dbReference type="RefSeq" id="WP_158636677.1">
    <property type="nucleotide sequence ID" value="NZ_JACIIY010000025.1"/>
</dbReference>
<evidence type="ECO:0000256" key="1">
    <source>
        <dbReference type="SAM" id="Coils"/>
    </source>
</evidence>
<evidence type="ECO:0000313" key="3">
    <source>
        <dbReference type="Proteomes" id="UP000316624"/>
    </source>
</evidence>
<accession>A0A562K8M3</accession>
<dbReference type="AlphaFoldDB" id="A0A562K8M3"/>
<sequence>MARKSQTIEAIQAARIKAEELLRQLQEREREALAAQADAGKSTLIAAINRVKVAELSRADATTIARAVAKHGGETVARALARLSSD</sequence>
<evidence type="ECO:0000313" key="2">
    <source>
        <dbReference type="EMBL" id="TWH91604.1"/>
    </source>
</evidence>
<reference evidence="2 3" key="1">
    <citation type="journal article" date="2015" name="Stand. Genomic Sci.">
        <title>Genomic Encyclopedia of Bacterial and Archaeal Type Strains, Phase III: the genomes of soil and plant-associated and newly described type strains.</title>
        <authorList>
            <person name="Whitman W.B."/>
            <person name="Woyke T."/>
            <person name="Klenk H.P."/>
            <person name="Zhou Y."/>
            <person name="Lilburn T.G."/>
            <person name="Beck B.J."/>
            <person name="De Vos P."/>
            <person name="Vandamme P."/>
            <person name="Eisen J.A."/>
            <person name="Garrity G."/>
            <person name="Hugenholtz P."/>
            <person name="Kyrpides N.C."/>
        </authorList>
    </citation>
    <scope>NUCLEOTIDE SEQUENCE [LARGE SCALE GENOMIC DNA]</scope>
    <source>
        <strain evidence="2 3">CGMCC 1.7748</strain>
    </source>
</reference>
<dbReference type="EMBL" id="VLKK01000014">
    <property type="protein sequence ID" value="TWH91604.1"/>
    <property type="molecule type" value="Genomic_DNA"/>
</dbReference>
<dbReference type="Proteomes" id="UP000316624">
    <property type="component" value="Unassembled WGS sequence"/>
</dbReference>
<gene>
    <name evidence="2" type="ORF">IQ35_03117</name>
</gene>
<keyword evidence="3" id="KW-1185">Reference proteome</keyword>